<proteinExistence type="predicted"/>
<evidence type="ECO:0000256" key="1">
    <source>
        <dbReference type="SAM" id="Phobius"/>
    </source>
</evidence>
<keyword evidence="3" id="KW-1185">Reference proteome</keyword>
<sequence length="67" mass="8063">MQSFVRLRLHNQIRQLSIIGNTITLWYSYPIYVFLFFCLSIKELLDDKICHLFKHLVKTSCIKPEVF</sequence>
<dbReference type="EMBL" id="CU928158">
    <property type="protein sequence ID" value="CAQ89536.1"/>
    <property type="molecule type" value="Genomic_DNA"/>
</dbReference>
<feature type="transmembrane region" description="Helical" evidence="1">
    <location>
        <begin position="26"/>
        <end position="45"/>
    </location>
</feature>
<protein>
    <submittedName>
        <fullName evidence="2">Uncharacterized protein</fullName>
    </submittedName>
</protein>
<keyword evidence="1" id="KW-1133">Transmembrane helix</keyword>
<name>B7LTX9_ESCF3</name>
<reference evidence="3" key="1">
    <citation type="journal article" date="2009" name="PLoS Genet.">
        <title>Organised genome dynamics in the Escherichia coli species results in highly diverse adaptive paths.</title>
        <authorList>
            <person name="Touchon M."/>
            <person name="Hoede C."/>
            <person name="Tenaillon O."/>
            <person name="Barbe V."/>
            <person name="Baeriswyl S."/>
            <person name="Bidet P."/>
            <person name="Bingen E."/>
            <person name="Bonacorsi S."/>
            <person name="Bouchier C."/>
            <person name="Bouvet O."/>
            <person name="Calteau A."/>
            <person name="Chiapello H."/>
            <person name="Clermont O."/>
            <person name="Cruveiller S."/>
            <person name="Danchin A."/>
            <person name="Diard M."/>
            <person name="Dossat C."/>
            <person name="Karoui M.E."/>
            <person name="Frapy E."/>
            <person name="Garry L."/>
            <person name="Ghigo J.M."/>
            <person name="Gilles A.M."/>
            <person name="Johnson J."/>
            <person name="Le Bouguenec C."/>
            <person name="Lescat M."/>
            <person name="Mangenot S."/>
            <person name="Martinez-Jehanne V."/>
            <person name="Matic I."/>
            <person name="Nassif X."/>
            <person name="Oztas S."/>
            <person name="Petit M.A."/>
            <person name="Pichon C."/>
            <person name="Rouy Z."/>
            <person name="Ruf C.S."/>
            <person name="Schneider D."/>
            <person name="Tourret J."/>
            <person name="Vacherie B."/>
            <person name="Vallenet D."/>
            <person name="Medigue C."/>
            <person name="Rocha E.P.C."/>
            <person name="Denamur E."/>
        </authorList>
    </citation>
    <scope>NUCLEOTIDE SEQUENCE [LARGE SCALE GENOMIC DNA]</scope>
    <source>
        <strain evidence="3">ATCC 35469 / DSM 13698 / BCRC 15582 / CCUG 18766 / IAM 14443 / JCM 21226 / LMG 7866 / NBRC 102419 / NCTC 12128 / CDC 0568-73</strain>
    </source>
</reference>
<organism evidence="2 3">
    <name type="scientific">Escherichia fergusonii (strain ATCC 35469 / DSM 13698 / CCUG 18766 / IAM 14443 / JCM 21226 / LMG 7866 / NBRC 102419 / NCTC 12128 / CDC 0568-73)</name>
    <dbReference type="NCBI Taxonomy" id="585054"/>
    <lineage>
        <taxon>Bacteria</taxon>
        <taxon>Pseudomonadati</taxon>
        <taxon>Pseudomonadota</taxon>
        <taxon>Gammaproteobacteria</taxon>
        <taxon>Enterobacterales</taxon>
        <taxon>Enterobacteriaceae</taxon>
        <taxon>Escherichia</taxon>
    </lineage>
</organism>
<dbReference type="KEGG" id="efe:EFER_2031"/>
<dbReference type="HOGENOM" id="CLU_2806027_0_0_6"/>
<evidence type="ECO:0000313" key="2">
    <source>
        <dbReference type="EMBL" id="CAQ89536.1"/>
    </source>
</evidence>
<accession>B7LTX9</accession>
<keyword evidence="1" id="KW-0472">Membrane</keyword>
<dbReference type="AlphaFoldDB" id="B7LTX9"/>
<dbReference type="Proteomes" id="UP000000745">
    <property type="component" value="Chromosome"/>
</dbReference>
<evidence type="ECO:0000313" key="3">
    <source>
        <dbReference type="Proteomes" id="UP000000745"/>
    </source>
</evidence>
<gene>
    <name evidence="2" type="ordered locus">EFER_2031</name>
</gene>
<keyword evidence="1" id="KW-0812">Transmembrane</keyword>